<dbReference type="EC" id="2.1.2.2" evidence="2"/>
<protein>
    <recommendedName>
        <fullName evidence="2">phosphoribosylglycinamide formyltransferase 1</fullName>
        <ecNumber evidence="2">2.1.2.2</ecNumber>
    </recommendedName>
</protein>
<feature type="domain" description="Formyl transferase N-terminal" evidence="5">
    <location>
        <begin position="7"/>
        <end position="129"/>
    </location>
</feature>
<dbReference type="GO" id="GO:0006189">
    <property type="term" value="P:'de novo' IMP biosynthetic process"/>
    <property type="evidence" value="ECO:0007669"/>
    <property type="project" value="InterPro"/>
</dbReference>
<gene>
    <name evidence="6" type="ORF">B1B_09723</name>
</gene>
<dbReference type="Gene3D" id="3.40.50.170">
    <property type="entry name" value="Formyl transferase, N-terminal domain"/>
    <property type="match status" value="1"/>
</dbReference>
<proteinExistence type="predicted"/>
<evidence type="ECO:0000256" key="3">
    <source>
        <dbReference type="ARBA" id="ARBA00022679"/>
    </source>
</evidence>
<dbReference type="PANTHER" id="PTHR43369">
    <property type="entry name" value="PHOSPHORIBOSYLGLYCINAMIDE FORMYLTRANSFERASE"/>
    <property type="match status" value="1"/>
</dbReference>
<dbReference type="InterPro" id="IPR002376">
    <property type="entry name" value="Formyl_transf_N"/>
</dbReference>
<dbReference type="NCBIfam" id="TIGR00639">
    <property type="entry name" value="PurN"/>
    <property type="match status" value="1"/>
</dbReference>
<dbReference type="EMBL" id="AUZY01006438">
    <property type="protein sequence ID" value="EQD54352.1"/>
    <property type="molecule type" value="Genomic_DNA"/>
</dbReference>
<dbReference type="InterPro" id="IPR004607">
    <property type="entry name" value="GART"/>
</dbReference>
<evidence type="ECO:0000256" key="1">
    <source>
        <dbReference type="ARBA" id="ARBA00005054"/>
    </source>
</evidence>
<reference evidence="6" key="2">
    <citation type="journal article" date="2014" name="ISME J.">
        <title>Microbial stratification in low pH oxic and suboxic macroscopic growths along an acid mine drainage.</title>
        <authorList>
            <person name="Mendez-Garcia C."/>
            <person name="Mesa V."/>
            <person name="Sprenger R.R."/>
            <person name="Richter M."/>
            <person name="Diez M.S."/>
            <person name="Solano J."/>
            <person name="Bargiela R."/>
            <person name="Golyshina O.V."/>
            <person name="Manteca A."/>
            <person name="Ramos J.L."/>
            <person name="Gallego J.R."/>
            <person name="Llorente I."/>
            <person name="Martins Dos Santos V.A."/>
            <person name="Jensen O.N."/>
            <person name="Pelaez A.I."/>
            <person name="Sanchez J."/>
            <person name="Ferrer M."/>
        </authorList>
    </citation>
    <scope>NUCLEOTIDE SEQUENCE</scope>
</reference>
<dbReference type="SUPFAM" id="SSF53328">
    <property type="entry name" value="Formyltransferase"/>
    <property type="match status" value="1"/>
</dbReference>
<comment type="caution">
    <text evidence="6">The sequence shown here is derived from an EMBL/GenBank/DDBJ whole genome shotgun (WGS) entry which is preliminary data.</text>
</comment>
<sequence length="161" mass="17880">MIALAVRNYRDRQAWECALSDRLASFAPDLIALAGFMRVLGPLCVTRFAGRMVNIHPSLLPLYPGLHPHRQALRAGASVHGATVHLVTREVDGGPRLAQIRVPIRKGDDEPALIERTKRAEHRLYPEVLEWIAQGRLVLTPDAVFQNGVKLTEPILVETLS</sequence>
<evidence type="ECO:0000256" key="4">
    <source>
        <dbReference type="ARBA" id="ARBA00022755"/>
    </source>
</evidence>
<comment type="pathway">
    <text evidence="1">Purine metabolism; IMP biosynthesis via de novo pathway; N(2)-formyl-N(1)-(5-phospho-D-ribosyl)glycinamide from N(1)-(5-phospho-D-ribosyl)glycinamide (10-formyl THF route): step 1/1.</text>
</comment>
<dbReference type="GO" id="GO:0005829">
    <property type="term" value="C:cytosol"/>
    <property type="evidence" value="ECO:0007669"/>
    <property type="project" value="TreeGrafter"/>
</dbReference>
<dbReference type="GO" id="GO:0004644">
    <property type="term" value="F:phosphoribosylglycinamide formyltransferase activity"/>
    <property type="evidence" value="ECO:0007669"/>
    <property type="project" value="UniProtKB-EC"/>
</dbReference>
<evidence type="ECO:0000259" key="5">
    <source>
        <dbReference type="Pfam" id="PF00551"/>
    </source>
</evidence>
<name>T1ABE1_9ZZZZ</name>
<reference evidence="6" key="1">
    <citation type="submission" date="2013-08" db="EMBL/GenBank/DDBJ databases">
        <authorList>
            <person name="Mendez C."/>
            <person name="Richter M."/>
            <person name="Ferrer M."/>
            <person name="Sanchez J."/>
        </authorList>
    </citation>
    <scope>NUCLEOTIDE SEQUENCE</scope>
</reference>
<organism evidence="6">
    <name type="scientific">mine drainage metagenome</name>
    <dbReference type="NCBI Taxonomy" id="410659"/>
    <lineage>
        <taxon>unclassified sequences</taxon>
        <taxon>metagenomes</taxon>
        <taxon>ecological metagenomes</taxon>
    </lineage>
</organism>
<dbReference type="InterPro" id="IPR036477">
    <property type="entry name" value="Formyl_transf_N_sf"/>
</dbReference>
<dbReference type="AlphaFoldDB" id="T1ABE1"/>
<dbReference type="Pfam" id="PF00551">
    <property type="entry name" value="Formyl_trans_N"/>
    <property type="match status" value="1"/>
</dbReference>
<keyword evidence="4" id="KW-0658">Purine biosynthesis</keyword>
<accession>T1ABE1</accession>
<evidence type="ECO:0000256" key="2">
    <source>
        <dbReference type="ARBA" id="ARBA00012254"/>
    </source>
</evidence>
<dbReference type="PANTHER" id="PTHR43369:SF2">
    <property type="entry name" value="PHOSPHORIBOSYLGLYCINAMIDE FORMYLTRANSFERASE"/>
    <property type="match status" value="1"/>
</dbReference>
<evidence type="ECO:0000313" key="6">
    <source>
        <dbReference type="EMBL" id="EQD54352.1"/>
    </source>
</evidence>
<keyword evidence="3 6" id="KW-0808">Transferase</keyword>